<gene>
    <name evidence="1" type="ORF">M23134_04161</name>
</gene>
<reference evidence="1 2" key="1">
    <citation type="submission" date="2007-01" db="EMBL/GenBank/DDBJ databases">
        <authorList>
            <person name="Haygood M."/>
            <person name="Podell S."/>
            <person name="Anderson C."/>
            <person name="Hopkinson B."/>
            <person name="Roe K."/>
            <person name="Barbeau K."/>
            <person name="Gaasterland T."/>
            <person name="Ferriera S."/>
            <person name="Johnson J."/>
            <person name="Kravitz S."/>
            <person name="Beeson K."/>
            <person name="Sutton G."/>
            <person name="Rogers Y.-H."/>
            <person name="Friedman R."/>
            <person name="Frazier M."/>
            <person name="Venter J.C."/>
        </authorList>
    </citation>
    <scope>NUCLEOTIDE SEQUENCE [LARGE SCALE GENOMIC DNA]</scope>
    <source>
        <strain evidence="1 2">ATCC 23134</strain>
    </source>
</reference>
<evidence type="ECO:0000313" key="1">
    <source>
        <dbReference type="EMBL" id="EAY31328.1"/>
    </source>
</evidence>
<dbReference type="Proteomes" id="UP000004095">
    <property type="component" value="Unassembled WGS sequence"/>
</dbReference>
<accession>A1ZE20</accession>
<proteinExistence type="predicted"/>
<sequence>MFRPDASLNFLTVAMLRSQPSHRLAQHPLDVAISPQTKTSH</sequence>
<organism evidence="1 2">
    <name type="scientific">Microscilla marina ATCC 23134</name>
    <dbReference type="NCBI Taxonomy" id="313606"/>
    <lineage>
        <taxon>Bacteria</taxon>
        <taxon>Pseudomonadati</taxon>
        <taxon>Bacteroidota</taxon>
        <taxon>Cytophagia</taxon>
        <taxon>Cytophagales</taxon>
        <taxon>Microscillaceae</taxon>
        <taxon>Microscilla</taxon>
    </lineage>
</organism>
<keyword evidence="2" id="KW-1185">Reference proteome</keyword>
<name>A1ZE20_MICM2</name>
<dbReference type="AlphaFoldDB" id="A1ZE20"/>
<protein>
    <submittedName>
        <fullName evidence="1">Uncharacterized protein</fullName>
    </submittedName>
</protein>
<dbReference type="EMBL" id="AAWS01000003">
    <property type="protein sequence ID" value="EAY31328.1"/>
    <property type="molecule type" value="Genomic_DNA"/>
</dbReference>
<comment type="caution">
    <text evidence="1">The sequence shown here is derived from an EMBL/GenBank/DDBJ whole genome shotgun (WGS) entry which is preliminary data.</text>
</comment>
<evidence type="ECO:0000313" key="2">
    <source>
        <dbReference type="Proteomes" id="UP000004095"/>
    </source>
</evidence>